<dbReference type="SUPFAM" id="SSF48295">
    <property type="entry name" value="TrpR-like"/>
    <property type="match status" value="1"/>
</dbReference>
<proteinExistence type="predicted"/>
<evidence type="ECO:0000313" key="1">
    <source>
        <dbReference type="EMBL" id="PIY96903.1"/>
    </source>
</evidence>
<dbReference type="InterPro" id="IPR010921">
    <property type="entry name" value="Trp_repressor/repl_initiator"/>
</dbReference>
<accession>A0A2M7RJF9</accession>
<dbReference type="NCBIfam" id="TIGR02531">
    <property type="entry name" value="yecD_yerC"/>
    <property type="match status" value="1"/>
</dbReference>
<dbReference type="PANTHER" id="PTHR40080">
    <property type="entry name" value="LMO1763 PROTEIN"/>
    <property type="match status" value="1"/>
</dbReference>
<dbReference type="InterPro" id="IPR013368">
    <property type="entry name" value="YecD_YerC"/>
</dbReference>
<dbReference type="InterPro" id="IPR000831">
    <property type="entry name" value="Trp_repress"/>
</dbReference>
<dbReference type="EMBL" id="PFMD01000025">
    <property type="protein sequence ID" value="PIY96903.1"/>
    <property type="molecule type" value="Genomic_DNA"/>
</dbReference>
<dbReference type="Pfam" id="PF01371">
    <property type="entry name" value="Trp_repressor"/>
    <property type="match status" value="1"/>
</dbReference>
<dbReference type="PIRSF" id="PIRSF012508">
    <property type="entry name" value="YerC"/>
    <property type="match status" value="1"/>
</dbReference>
<comment type="caution">
    <text evidence="1">The sequence shown here is derived from an EMBL/GenBank/DDBJ whole genome shotgun (WGS) entry which is preliminary data.</text>
</comment>
<dbReference type="AlphaFoldDB" id="A0A2M7RJF9"/>
<gene>
    <name evidence="1" type="ORF">COY66_02585</name>
</gene>
<reference evidence="1 2" key="1">
    <citation type="submission" date="2017-09" db="EMBL/GenBank/DDBJ databases">
        <title>Depth-based differentiation of microbial function through sediment-hosted aquifers and enrichment of novel symbionts in the deep terrestrial subsurface.</title>
        <authorList>
            <person name="Probst A.J."/>
            <person name="Ladd B."/>
            <person name="Jarett J.K."/>
            <person name="Geller-Mcgrath D.E."/>
            <person name="Sieber C.M."/>
            <person name="Emerson J.B."/>
            <person name="Anantharaman K."/>
            <person name="Thomas B.C."/>
            <person name="Malmstrom R."/>
            <person name="Stieglmeier M."/>
            <person name="Klingl A."/>
            <person name="Woyke T."/>
            <person name="Ryan C.M."/>
            <person name="Banfield J.F."/>
        </authorList>
    </citation>
    <scope>NUCLEOTIDE SEQUENCE [LARGE SCALE GENOMIC DNA]</scope>
    <source>
        <strain evidence="1">CG_4_10_14_0_8_um_filter_42_10</strain>
    </source>
</reference>
<organism evidence="1 2">
    <name type="scientific">Candidatus Kerfeldbacteria bacterium CG_4_10_14_0_8_um_filter_42_10</name>
    <dbReference type="NCBI Taxonomy" id="2014248"/>
    <lineage>
        <taxon>Bacteria</taxon>
        <taxon>Candidatus Kerfeldiibacteriota</taxon>
    </lineage>
</organism>
<dbReference type="GO" id="GO:0003700">
    <property type="term" value="F:DNA-binding transcription factor activity"/>
    <property type="evidence" value="ECO:0007669"/>
    <property type="project" value="InterPro"/>
</dbReference>
<dbReference type="GO" id="GO:0043565">
    <property type="term" value="F:sequence-specific DNA binding"/>
    <property type="evidence" value="ECO:0007669"/>
    <property type="project" value="InterPro"/>
</dbReference>
<dbReference type="PANTHER" id="PTHR40080:SF1">
    <property type="entry name" value="TRPR-LIKE PROTEIN YERC_YECD"/>
    <property type="match status" value="1"/>
</dbReference>
<protein>
    <submittedName>
        <fullName evidence="1">TrpR, YerC/YecD</fullName>
    </submittedName>
</protein>
<evidence type="ECO:0000313" key="2">
    <source>
        <dbReference type="Proteomes" id="UP000230779"/>
    </source>
</evidence>
<dbReference type="Proteomes" id="UP000230779">
    <property type="component" value="Unassembled WGS sequence"/>
</dbReference>
<sequence length="107" mass="12654">MIKWDNLKTNDLLTAMLKLKNVKEAKRFFRDLLTEQEIIELGNRWRAAQMLNQKIPYSTIEKETGLSSTTIARISRWLNDGMDGYRLVLKRTAAHHHNFFSSEKRLF</sequence>
<dbReference type="InterPro" id="IPR038116">
    <property type="entry name" value="TrpR-like_sf"/>
</dbReference>
<name>A0A2M7RJF9_9BACT</name>
<dbReference type="Gene3D" id="1.10.1270.10">
    <property type="entry name" value="TrpR-like"/>
    <property type="match status" value="1"/>
</dbReference>